<keyword evidence="1" id="KW-1133">Transmembrane helix</keyword>
<protein>
    <submittedName>
        <fullName evidence="2">Uncharacterized protein</fullName>
    </submittedName>
</protein>
<feature type="transmembrane region" description="Helical" evidence="1">
    <location>
        <begin position="76"/>
        <end position="97"/>
    </location>
</feature>
<organism evidence="2 3">
    <name type="scientific">Sinisalibacter lacisalsi</name>
    <dbReference type="NCBI Taxonomy" id="1526570"/>
    <lineage>
        <taxon>Bacteria</taxon>
        <taxon>Pseudomonadati</taxon>
        <taxon>Pseudomonadota</taxon>
        <taxon>Alphaproteobacteria</taxon>
        <taxon>Rhodobacterales</taxon>
        <taxon>Roseobacteraceae</taxon>
        <taxon>Sinisalibacter</taxon>
    </lineage>
</organism>
<sequence>MMIVADIGWANTFLPLAALTALALLLPLLTVPRATRSQRRLALGIGLAAGITLLAGAGLFALLYEAGGGAPRLAAVLRGSGLAALVWAPLLALSWFVRAQAVEARRGEDIARGVDGDRRRGENDT</sequence>
<dbReference type="Proteomes" id="UP000617355">
    <property type="component" value="Unassembled WGS sequence"/>
</dbReference>
<evidence type="ECO:0000313" key="3">
    <source>
        <dbReference type="Proteomes" id="UP000617355"/>
    </source>
</evidence>
<evidence type="ECO:0000313" key="2">
    <source>
        <dbReference type="EMBL" id="GGD46595.1"/>
    </source>
</evidence>
<feature type="transmembrane region" description="Helical" evidence="1">
    <location>
        <begin position="41"/>
        <end position="64"/>
    </location>
</feature>
<keyword evidence="1" id="KW-0812">Transmembrane</keyword>
<reference evidence="3" key="1">
    <citation type="journal article" date="2019" name="Int. J. Syst. Evol. Microbiol.">
        <title>The Global Catalogue of Microorganisms (GCM) 10K type strain sequencing project: providing services to taxonomists for standard genome sequencing and annotation.</title>
        <authorList>
            <consortium name="The Broad Institute Genomics Platform"/>
            <consortium name="The Broad Institute Genome Sequencing Center for Infectious Disease"/>
            <person name="Wu L."/>
            <person name="Ma J."/>
        </authorList>
    </citation>
    <scope>NUCLEOTIDE SEQUENCE [LARGE SCALE GENOMIC DNA]</scope>
    <source>
        <strain evidence="3">CGMCC 1.12922</strain>
    </source>
</reference>
<dbReference type="RefSeq" id="WP_188529921.1">
    <property type="nucleotide sequence ID" value="NZ_BMGI01000006.1"/>
</dbReference>
<dbReference type="EMBL" id="BMGI01000006">
    <property type="protein sequence ID" value="GGD46595.1"/>
    <property type="molecule type" value="Genomic_DNA"/>
</dbReference>
<proteinExistence type="predicted"/>
<accession>A0ABQ1QX70</accession>
<feature type="transmembrane region" description="Helical" evidence="1">
    <location>
        <begin position="12"/>
        <end position="29"/>
    </location>
</feature>
<evidence type="ECO:0000256" key="1">
    <source>
        <dbReference type="SAM" id="Phobius"/>
    </source>
</evidence>
<gene>
    <name evidence="2" type="ORF">GCM10011358_32910</name>
</gene>
<keyword evidence="3" id="KW-1185">Reference proteome</keyword>
<comment type="caution">
    <text evidence="2">The sequence shown here is derived from an EMBL/GenBank/DDBJ whole genome shotgun (WGS) entry which is preliminary data.</text>
</comment>
<keyword evidence="1" id="KW-0472">Membrane</keyword>
<name>A0ABQ1QX70_9RHOB</name>